<comment type="caution">
    <text evidence="2">The sequence shown here is derived from an EMBL/GenBank/DDBJ whole genome shotgun (WGS) entry which is preliminary data.</text>
</comment>
<feature type="chain" id="PRO_5035897996" evidence="1">
    <location>
        <begin position="25"/>
        <end position="143"/>
    </location>
</feature>
<dbReference type="EMBL" id="JAFBMS010000371">
    <property type="protein sequence ID" value="KAG9331198.1"/>
    <property type="molecule type" value="Genomic_DNA"/>
</dbReference>
<accession>A0A8T2MZZ3</accession>
<dbReference type="Proteomes" id="UP000824540">
    <property type="component" value="Unassembled WGS sequence"/>
</dbReference>
<evidence type="ECO:0000256" key="1">
    <source>
        <dbReference type="SAM" id="SignalP"/>
    </source>
</evidence>
<reference evidence="2" key="1">
    <citation type="thesis" date="2021" institute="BYU ScholarsArchive" country="Provo, UT, USA">
        <title>Applications of and Algorithms for Genome Assembly and Genomic Analyses with an Emphasis on Marine Teleosts.</title>
        <authorList>
            <person name="Pickett B.D."/>
        </authorList>
    </citation>
    <scope>NUCLEOTIDE SEQUENCE</scope>
    <source>
        <strain evidence="2">HI-2016</strain>
    </source>
</reference>
<gene>
    <name evidence="2" type="ORF">JZ751_019912</name>
</gene>
<protein>
    <submittedName>
        <fullName evidence="2">Uncharacterized protein</fullName>
    </submittedName>
</protein>
<feature type="signal peptide" evidence="1">
    <location>
        <begin position="1"/>
        <end position="24"/>
    </location>
</feature>
<evidence type="ECO:0000313" key="3">
    <source>
        <dbReference type="Proteomes" id="UP000824540"/>
    </source>
</evidence>
<dbReference type="AlphaFoldDB" id="A0A8T2MZZ3"/>
<evidence type="ECO:0000313" key="2">
    <source>
        <dbReference type="EMBL" id="KAG9331198.1"/>
    </source>
</evidence>
<proteinExistence type="predicted"/>
<organism evidence="2 3">
    <name type="scientific">Albula glossodonta</name>
    <name type="common">roundjaw bonefish</name>
    <dbReference type="NCBI Taxonomy" id="121402"/>
    <lineage>
        <taxon>Eukaryota</taxon>
        <taxon>Metazoa</taxon>
        <taxon>Chordata</taxon>
        <taxon>Craniata</taxon>
        <taxon>Vertebrata</taxon>
        <taxon>Euteleostomi</taxon>
        <taxon>Actinopterygii</taxon>
        <taxon>Neopterygii</taxon>
        <taxon>Teleostei</taxon>
        <taxon>Albuliformes</taxon>
        <taxon>Albulidae</taxon>
        <taxon>Albula</taxon>
    </lineage>
</organism>
<keyword evidence="1" id="KW-0732">Signal</keyword>
<sequence length="143" mass="15547">MMHGTALHTGLHHFLLITITTATASSPTLYLTELQDHAHIITAGDQTVVHGLRPGGCWEMDAEGELSVPSPEFPQEAEPHRAQAWENHSLSLCLQLSCAAQAWENHSLSLCLQLSCAAQAWESHSLSLCLQLSCAAQAWESHS</sequence>
<name>A0A8T2MZZ3_9TELE</name>
<keyword evidence="3" id="KW-1185">Reference proteome</keyword>